<keyword evidence="3 4" id="KW-0904">Protein phosphatase</keyword>
<dbReference type="AlphaFoldDB" id="A0AAD7ZH95"/>
<dbReference type="SUPFAM" id="SSF81606">
    <property type="entry name" value="PP2C-like"/>
    <property type="match status" value="1"/>
</dbReference>
<evidence type="ECO:0000313" key="6">
    <source>
        <dbReference type="EMBL" id="KAJ9580640.1"/>
    </source>
</evidence>
<keyword evidence="2 4" id="KW-0378">Hydrolase</keyword>
<evidence type="ECO:0000313" key="7">
    <source>
        <dbReference type="Proteomes" id="UP001233999"/>
    </source>
</evidence>
<dbReference type="CDD" id="cd00143">
    <property type="entry name" value="PP2Cc"/>
    <property type="match status" value="1"/>
</dbReference>
<dbReference type="GO" id="GO:0046872">
    <property type="term" value="F:metal ion binding"/>
    <property type="evidence" value="ECO:0007669"/>
    <property type="project" value="UniProtKB-KW"/>
</dbReference>
<comment type="similarity">
    <text evidence="4">Belongs to the PP2C family.</text>
</comment>
<dbReference type="Gene3D" id="3.60.40.10">
    <property type="entry name" value="PPM-type phosphatase domain"/>
    <property type="match status" value="1"/>
</dbReference>
<dbReference type="InterPro" id="IPR000222">
    <property type="entry name" value="PP2C_BS"/>
</dbReference>
<dbReference type="SMART" id="SM00332">
    <property type="entry name" value="PP2Cc"/>
    <property type="match status" value="1"/>
</dbReference>
<comment type="caution">
    <text evidence="6">The sequence shown here is derived from an EMBL/GenBank/DDBJ whole genome shotgun (WGS) entry which is preliminary data.</text>
</comment>
<feature type="non-terminal residue" evidence="6">
    <location>
        <position position="1"/>
    </location>
</feature>
<proteinExistence type="inferred from homology"/>
<dbReference type="PROSITE" id="PS51746">
    <property type="entry name" value="PPM_2"/>
    <property type="match status" value="1"/>
</dbReference>
<evidence type="ECO:0000256" key="1">
    <source>
        <dbReference type="ARBA" id="ARBA00022723"/>
    </source>
</evidence>
<dbReference type="PROSITE" id="PS01032">
    <property type="entry name" value="PPM_1"/>
    <property type="match status" value="1"/>
</dbReference>
<accession>A0AAD7ZH95</accession>
<keyword evidence="7" id="KW-1185">Reference proteome</keyword>
<dbReference type="PANTHER" id="PTHR13832">
    <property type="entry name" value="PROTEIN PHOSPHATASE 2C"/>
    <property type="match status" value="1"/>
</dbReference>
<dbReference type="InterPro" id="IPR015655">
    <property type="entry name" value="PP2C"/>
</dbReference>
<dbReference type="InterPro" id="IPR001932">
    <property type="entry name" value="PPM-type_phosphatase-like_dom"/>
</dbReference>
<protein>
    <recommendedName>
        <fullName evidence="5">PPM-type phosphatase domain-containing protein</fullName>
    </recommendedName>
</protein>
<reference evidence="6" key="1">
    <citation type="journal article" date="2023" name="IScience">
        <title>Live-bearing cockroach genome reveals convergent evolutionary mechanisms linked to viviparity in insects and beyond.</title>
        <authorList>
            <person name="Fouks B."/>
            <person name="Harrison M.C."/>
            <person name="Mikhailova A.A."/>
            <person name="Marchal E."/>
            <person name="English S."/>
            <person name="Carruthers M."/>
            <person name="Jennings E.C."/>
            <person name="Chiamaka E.L."/>
            <person name="Frigard R.A."/>
            <person name="Pippel M."/>
            <person name="Attardo G.M."/>
            <person name="Benoit J.B."/>
            <person name="Bornberg-Bauer E."/>
            <person name="Tobe S.S."/>
        </authorList>
    </citation>
    <scope>NUCLEOTIDE SEQUENCE</scope>
    <source>
        <strain evidence="6">Stay&amp;Tobe</strain>
    </source>
</reference>
<dbReference type="GO" id="GO:0004741">
    <property type="term" value="F:[pyruvate dehydrogenase (acetyl-transferring)]-phosphatase activity"/>
    <property type="evidence" value="ECO:0007669"/>
    <property type="project" value="TreeGrafter"/>
</dbReference>
<evidence type="ECO:0000256" key="3">
    <source>
        <dbReference type="ARBA" id="ARBA00022912"/>
    </source>
</evidence>
<dbReference type="PANTHER" id="PTHR13832:SF792">
    <property type="entry name" value="GM14286P"/>
    <property type="match status" value="1"/>
</dbReference>
<feature type="domain" description="PPM-type phosphatase" evidence="5">
    <location>
        <begin position="175"/>
        <end position="579"/>
    </location>
</feature>
<reference evidence="6" key="2">
    <citation type="submission" date="2023-05" db="EMBL/GenBank/DDBJ databases">
        <authorList>
            <person name="Fouks B."/>
        </authorList>
    </citation>
    <scope>NUCLEOTIDE SEQUENCE</scope>
    <source>
        <strain evidence="6">Stay&amp;Tobe</strain>
        <tissue evidence="6">Testes</tissue>
    </source>
</reference>
<evidence type="ECO:0000259" key="5">
    <source>
        <dbReference type="PROSITE" id="PS51746"/>
    </source>
</evidence>
<keyword evidence="1" id="KW-0479">Metal-binding</keyword>
<dbReference type="Proteomes" id="UP001233999">
    <property type="component" value="Unassembled WGS sequence"/>
</dbReference>
<organism evidence="6 7">
    <name type="scientific">Diploptera punctata</name>
    <name type="common">Pacific beetle cockroach</name>
    <dbReference type="NCBI Taxonomy" id="6984"/>
    <lineage>
        <taxon>Eukaryota</taxon>
        <taxon>Metazoa</taxon>
        <taxon>Ecdysozoa</taxon>
        <taxon>Arthropoda</taxon>
        <taxon>Hexapoda</taxon>
        <taxon>Insecta</taxon>
        <taxon>Pterygota</taxon>
        <taxon>Neoptera</taxon>
        <taxon>Polyneoptera</taxon>
        <taxon>Dictyoptera</taxon>
        <taxon>Blattodea</taxon>
        <taxon>Blaberoidea</taxon>
        <taxon>Blaberidae</taxon>
        <taxon>Diplopterinae</taxon>
        <taxon>Diploptera</taxon>
    </lineage>
</organism>
<evidence type="ECO:0000256" key="2">
    <source>
        <dbReference type="ARBA" id="ARBA00022801"/>
    </source>
</evidence>
<dbReference type="GO" id="GO:0005739">
    <property type="term" value="C:mitochondrion"/>
    <property type="evidence" value="ECO:0007669"/>
    <property type="project" value="TreeGrafter"/>
</dbReference>
<dbReference type="EMBL" id="JASPKZ010008225">
    <property type="protein sequence ID" value="KAJ9580640.1"/>
    <property type="molecule type" value="Genomic_DNA"/>
</dbReference>
<dbReference type="InterPro" id="IPR036457">
    <property type="entry name" value="PPM-type-like_dom_sf"/>
</dbReference>
<name>A0AAD7ZH95_DIPPU</name>
<sequence length="589" mass="68393">LYILVKEEYYLFSTQYCVFMKLALLVLCPKGVIKYEYYLKHFNDNYGYRFGGHKWPQVKHPDLKGVIKYEWPQGVIKYEYYLKHFNDNYGYRFGGHKWPQFIRGEQRNFTRISEEVKILTFSVIKRQVRRLDRIYSPNQYDDIIRNATKLNPPYEVTTILRANEYTQEFTNPGSVKSYDSNQLMSNNPIEDTRSEARCLLTSGLLLGVFDGHGGAACAQVIAKRLFNYITACLLPPDILHKYINALDNNEIMQLLDMYNDKVELVDELKELYETSFKRFVKELTEIRDNDREFNMKEAMEKAFLRLDKDMSKEALIKNSGKVNTKTLSVALSGAVACVAHIDGPHLHVASAGDCQCVLGVLSDVNTWTAKKMTREHNVDNREEVERILKEHPPNERDTIIKMERLLGQLAPLRALGDFRYKWSKDTLSKYVLPFHAENVIPPNYYTPPYLTARPDVVYHRLTPRDKFLVVASDGLWDLISPLQVVRLVGEHMSGKVTLNPFKLPRKDMRVEDINKMLLQRKEGLKMKPIDRNAATHLLRNALGGTEYGIDHVKLSQLLSMPQELVRVFRDDITITVVYFDSEYLRHCPP</sequence>
<dbReference type="Pfam" id="PF00481">
    <property type="entry name" value="PP2C"/>
    <property type="match status" value="1"/>
</dbReference>
<evidence type="ECO:0000256" key="4">
    <source>
        <dbReference type="RuleBase" id="RU003465"/>
    </source>
</evidence>
<gene>
    <name evidence="6" type="ORF">L9F63_024175</name>
</gene>